<evidence type="ECO:0000256" key="3">
    <source>
        <dbReference type="ARBA" id="ARBA00023125"/>
    </source>
</evidence>
<dbReference type="CDD" id="cd00067">
    <property type="entry name" value="GAL4"/>
    <property type="match status" value="1"/>
</dbReference>
<evidence type="ECO:0000256" key="4">
    <source>
        <dbReference type="ARBA" id="ARBA00023163"/>
    </source>
</evidence>
<keyword evidence="3" id="KW-0238">DNA-binding</keyword>
<dbReference type="InterPro" id="IPR021858">
    <property type="entry name" value="Fun_TF"/>
</dbReference>
<dbReference type="Pfam" id="PF11951">
    <property type="entry name" value="Fungal_trans_2"/>
    <property type="match status" value="2"/>
</dbReference>
<name>A0ABR0J5U2_9EURO</name>
<dbReference type="Pfam" id="PF00172">
    <property type="entry name" value="Zn_clus"/>
    <property type="match status" value="1"/>
</dbReference>
<dbReference type="InterPro" id="IPR001138">
    <property type="entry name" value="Zn2Cys6_DnaBD"/>
</dbReference>
<evidence type="ECO:0000256" key="6">
    <source>
        <dbReference type="SAM" id="MobiDB-lite"/>
    </source>
</evidence>
<dbReference type="PANTHER" id="PTHR37534">
    <property type="entry name" value="TRANSCRIPTIONAL ACTIVATOR PROTEIN UGA3"/>
    <property type="match status" value="1"/>
</dbReference>
<dbReference type="PANTHER" id="PTHR37534:SF46">
    <property type="entry name" value="ZN(II)2CYS6 TRANSCRIPTION FACTOR (EUROFUNG)"/>
    <property type="match status" value="1"/>
</dbReference>
<feature type="region of interest" description="Disordered" evidence="6">
    <location>
        <begin position="1"/>
        <end position="24"/>
    </location>
</feature>
<comment type="caution">
    <text evidence="8">The sequence shown here is derived from an EMBL/GenBank/DDBJ whole genome shotgun (WGS) entry which is preliminary data.</text>
</comment>
<feature type="compositionally biased region" description="Polar residues" evidence="6">
    <location>
        <begin position="73"/>
        <end position="84"/>
    </location>
</feature>
<evidence type="ECO:0000256" key="2">
    <source>
        <dbReference type="ARBA" id="ARBA00023015"/>
    </source>
</evidence>
<evidence type="ECO:0000313" key="9">
    <source>
        <dbReference type="Proteomes" id="UP001345691"/>
    </source>
</evidence>
<evidence type="ECO:0000259" key="7">
    <source>
        <dbReference type="PROSITE" id="PS50048"/>
    </source>
</evidence>
<evidence type="ECO:0000256" key="5">
    <source>
        <dbReference type="ARBA" id="ARBA00023242"/>
    </source>
</evidence>
<organism evidence="8 9">
    <name type="scientific">Exophiala sideris</name>
    <dbReference type="NCBI Taxonomy" id="1016849"/>
    <lineage>
        <taxon>Eukaryota</taxon>
        <taxon>Fungi</taxon>
        <taxon>Dikarya</taxon>
        <taxon>Ascomycota</taxon>
        <taxon>Pezizomycotina</taxon>
        <taxon>Eurotiomycetes</taxon>
        <taxon>Chaetothyriomycetidae</taxon>
        <taxon>Chaetothyriales</taxon>
        <taxon>Herpotrichiellaceae</taxon>
        <taxon>Exophiala</taxon>
    </lineage>
</organism>
<sequence>MGGVSSPNPVKRTRRGNGRSRNGCHTCRKRHRKCDETWPHCWQCSGDRIECEGYEKKLTWKNYTVVEPHVEATSPTQNLRTSTESLEKNPKHDTNEAPEFMNMPGGESQPIFMLPDMAAFDTSDSMQMDFSISDSLFAPVGDDNLDWLLQPMMPSDDFGLSIREPSAMTREMGIFPSTRHVYQEKTGLSLQIPPQHEQAVDPVIFADLASADLDPLLSPISPSKSSKTRRTRNGSVAAATRPRVDPVSSPKQSLSFATEVLLDPSNRVLFEYFIIKVCGVTVAFDDSTHNPYRSLILPLCFQHESLLHATLAISALHRWKAGLGEKSSAFAHKAKATQICKQNMQPAVQSLTGFILLVIFEVCTIQIIEELEFPYLLTQSEVYDCGRTVQGLRQLRSYINSHGGMDSVDYGSGMISRGYHGLCILTATFNRRNCQELLDTSPLTWAGCTESVEEAEPDHTNDWDQWSKATSLDATFSFEAFWGCHEDIFNFIGSITRFSTILRDCSVDARDALLCEPRFLAHARKLEHLMLRWEPSPGSDVRDLSTEISKIFRDAALIFFYRLIWDASNSDPRVQRAVKGLLENLAKINPNTHIHTCLIWPLFVVGCELVEPAEHIMIADRLNKIGVMCNNGSAPVAIEILKTVWQRRANDGKEVCQRLDWPGIAETFCGSSISLC</sequence>
<evidence type="ECO:0000313" key="8">
    <source>
        <dbReference type="EMBL" id="KAK5057166.1"/>
    </source>
</evidence>
<keyword evidence="5" id="KW-0539">Nucleus</keyword>
<feature type="region of interest" description="Disordered" evidence="6">
    <location>
        <begin position="71"/>
        <end position="102"/>
    </location>
</feature>
<dbReference type="PROSITE" id="PS50048">
    <property type="entry name" value="ZN2_CY6_FUNGAL_2"/>
    <property type="match status" value="1"/>
</dbReference>
<dbReference type="Gene3D" id="4.10.240.10">
    <property type="entry name" value="Zn(2)-C6 fungal-type DNA-binding domain"/>
    <property type="match status" value="1"/>
</dbReference>
<comment type="subcellular location">
    <subcellularLocation>
        <location evidence="1">Nucleus</location>
    </subcellularLocation>
</comment>
<keyword evidence="2" id="KW-0805">Transcription regulation</keyword>
<dbReference type="EMBL" id="JAVRRF010000016">
    <property type="protein sequence ID" value="KAK5057166.1"/>
    <property type="molecule type" value="Genomic_DNA"/>
</dbReference>
<dbReference type="InterPro" id="IPR036864">
    <property type="entry name" value="Zn2-C6_fun-type_DNA-bd_sf"/>
</dbReference>
<feature type="region of interest" description="Disordered" evidence="6">
    <location>
        <begin position="219"/>
        <end position="248"/>
    </location>
</feature>
<keyword evidence="9" id="KW-1185">Reference proteome</keyword>
<evidence type="ECO:0000256" key="1">
    <source>
        <dbReference type="ARBA" id="ARBA00004123"/>
    </source>
</evidence>
<proteinExistence type="predicted"/>
<feature type="domain" description="Zn(2)-C6 fungal-type" evidence="7">
    <location>
        <begin position="23"/>
        <end position="51"/>
    </location>
</feature>
<feature type="compositionally biased region" description="Basic and acidic residues" evidence="6">
    <location>
        <begin position="85"/>
        <end position="95"/>
    </location>
</feature>
<dbReference type="SMART" id="SM00066">
    <property type="entry name" value="GAL4"/>
    <property type="match status" value="1"/>
</dbReference>
<keyword evidence="4" id="KW-0804">Transcription</keyword>
<protein>
    <recommendedName>
        <fullName evidence="7">Zn(2)-C6 fungal-type domain-containing protein</fullName>
    </recommendedName>
</protein>
<dbReference type="SUPFAM" id="SSF57701">
    <property type="entry name" value="Zn2/Cys6 DNA-binding domain"/>
    <property type="match status" value="1"/>
</dbReference>
<accession>A0ABR0J5U2</accession>
<gene>
    <name evidence="8" type="ORF">LTR69_007205</name>
</gene>
<dbReference type="PROSITE" id="PS00463">
    <property type="entry name" value="ZN2_CY6_FUNGAL_1"/>
    <property type="match status" value="1"/>
</dbReference>
<dbReference type="Proteomes" id="UP001345691">
    <property type="component" value="Unassembled WGS sequence"/>
</dbReference>
<reference evidence="8 9" key="1">
    <citation type="submission" date="2023-08" db="EMBL/GenBank/DDBJ databases">
        <title>Black Yeasts Isolated from many extreme environments.</title>
        <authorList>
            <person name="Coleine C."/>
            <person name="Stajich J.E."/>
            <person name="Selbmann L."/>
        </authorList>
    </citation>
    <scope>NUCLEOTIDE SEQUENCE [LARGE SCALE GENOMIC DNA]</scope>
    <source>
        <strain evidence="8 9">CCFEE 6328</strain>
    </source>
</reference>